<keyword evidence="3" id="KW-0175">Coiled coil</keyword>
<dbReference type="Pfam" id="PF11951">
    <property type="entry name" value="Fungal_trans_2"/>
    <property type="match status" value="1"/>
</dbReference>
<feature type="coiled-coil region" evidence="3">
    <location>
        <begin position="119"/>
        <end position="146"/>
    </location>
</feature>
<dbReference type="GO" id="GO:0045944">
    <property type="term" value="P:positive regulation of transcription by RNA polymerase II"/>
    <property type="evidence" value="ECO:0007669"/>
    <property type="project" value="TreeGrafter"/>
</dbReference>
<accession>A0A6G1HAM6</accession>
<proteinExistence type="predicted"/>
<dbReference type="Proteomes" id="UP000800041">
    <property type="component" value="Unassembled WGS sequence"/>
</dbReference>
<dbReference type="PANTHER" id="PTHR37534:SF39">
    <property type="entry name" value="TRANSCRIPTION FACTOR DOMAIN-CONTAINING PROTEIN"/>
    <property type="match status" value="1"/>
</dbReference>
<dbReference type="InterPro" id="IPR021858">
    <property type="entry name" value="Fun_TF"/>
</dbReference>
<gene>
    <name evidence="4" type="ORF">K402DRAFT_348234</name>
</gene>
<dbReference type="GO" id="GO:0000976">
    <property type="term" value="F:transcription cis-regulatory region binding"/>
    <property type="evidence" value="ECO:0007669"/>
    <property type="project" value="TreeGrafter"/>
</dbReference>
<sequence>MPMYDFHQLTNWSWYFCGSKTIAKLVYQSGQAYSGSEAELLEWVYSQEALSKFSIAHYSRRTAAQTACANDNFLKAIQAASPGRHFITDLAGCSGELLEIMTELFTIVRNLNTTDDGRSDQHEKTFKDLQARLETIQQEVNVTSTRTSHEVARLKSTAELYRLACLIYLERVGRGVPRWNTRVGKVVEVALDLLESLKSCERAFPMFVVSCEARTDEQRRIVLDVFAETSKTRNVGNMNLVRTMVEAAWVHDDLHGEEEVPALDMYNFVVSACQAMPSFT</sequence>
<dbReference type="OrthoDB" id="5130013at2759"/>
<reference evidence="4" key="1">
    <citation type="journal article" date="2020" name="Stud. Mycol.">
        <title>101 Dothideomycetes genomes: a test case for predicting lifestyles and emergence of pathogens.</title>
        <authorList>
            <person name="Haridas S."/>
            <person name="Albert R."/>
            <person name="Binder M."/>
            <person name="Bloem J."/>
            <person name="Labutti K."/>
            <person name="Salamov A."/>
            <person name="Andreopoulos B."/>
            <person name="Baker S."/>
            <person name="Barry K."/>
            <person name="Bills G."/>
            <person name="Bluhm B."/>
            <person name="Cannon C."/>
            <person name="Castanera R."/>
            <person name="Culley D."/>
            <person name="Daum C."/>
            <person name="Ezra D."/>
            <person name="Gonzalez J."/>
            <person name="Henrissat B."/>
            <person name="Kuo A."/>
            <person name="Liang C."/>
            <person name="Lipzen A."/>
            <person name="Lutzoni F."/>
            <person name="Magnuson J."/>
            <person name="Mondo S."/>
            <person name="Nolan M."/>
            <person name="Ohm R."/>
            <person name="Pangilinan J."/>
            <person name="Park H.-J."/>
            <person name="Ramirez L."/>
            <person name="Alfaro M."/>
            <person name="Sun H."/>
            <person name="Tritt A."/>
            <person name="Yoshinaga Y."/>
            <person name="Zwiers L.-H."/>
            <person name="Turgeon B."/>
            <person name="Goodwin S."/>
            <person name="Spatafora J."/>
            <person name="Crous P."/>
            <person name="Grigoriev I."/>
        </authorList>
    </citation>
    <scope>NUCLEOTIDE SEQUENCE</scope>
    <source>
        <strain evidence="4">CBS 113979</strain>
    </source>
</reference>
<keyword evidence="5" id="KW-1185">Reference proteome</keyword>
<dbReference type="PANTHER" id="PTHR37534">
    <property type="entry name" value="TRANSCRIPTIONAL ACTIVATOR PROTEIN UGA3"/>
    <property type="match status" value="1"/>
</dbReference>
<evidence type="ECO:0000256" key="3">
    <source>
        <dbReference type="SAM" id="Coils"/>
    </source>
</evidence>
<keyword evidence="2" id="KW-0539">Nucleus</keyword>
<dbReference type="GO" id="GO:0005634">
    <property type="term" value="C:nucleus"/>
    <property type="evidence" value="ECO:0007669"/>
    <property type="project" value="UniProtKB-SubCell"/>
</dbReference>
<comment type="subcellular location">
    <subcellularLocation>
        <location evidence="1">Nucleus</location>
    </subcellularLocation>
</comment>
<protein>
    <submittedName>
        <fullName evidence="4">Uncharacterized protein</fullName>
    </submittedName>
</protein>
<evidence type="ECO:0000256" key="1">
    <source>
        <dbReference type="ARBA" id="ARBA00004123"/>
    </source>
</evidence>
<dbReference type="GO" id="GO:0003700">
    <property type="term" value="F:DNA-binding transcription factor activity"/>
    <property type="evidence" value="ECO:0007669"/>
    <property type="project" value="TreeGrafter"/>
</dbReference>
<evidence type="ECO:0000313" key="4">
    <source>
        <dbReference type="EMBL" id="KAF1990276.1"/>
    </source>
</evidence>
<organism evidence="4 5">
    <name type="scientific">Aulographum hederae CBS 113979</name>
    <dbReference type="NCBI Taxonomy" id="1176131"/>
    <lineage>
        <taxon>Eukaryota</taxon>
        <taxon>Fungi</taxon>
        <taxon>Dikarya</taxon>
        <taxon>Ascomycota</taxon>
        <taxon>Pezizomycotina</taxon>
        <taxon>Dothideomycetes</taxon>
        <taxon>Pleosporomycetidae</taxon>
        <taxon>Aulographales</taxon>
        <taxon>Aulographaceae</taxon>
    </lineage>
</organism>
<name>A0A6G1HAM6_9PEZI</name>
<dbReference type="EMBL" id="ML977142">
    <property type="protein sequence ID" value="KAF1990276.1"/>
    <property type="molecule type" value="Genomic_DNA"/>
</dbReference>
<dbReference type="AlphaFoldDB" id="A0A6G1HAM6"/>
<evidence type="ECO:0000313" key="5">
    <source>
        <dbReference type="Proteomes" id="UP000800041"/>
    </source>
</evidence>
<evidence type="ECO:0000256" key="2">
    <source>
        <dbReference type="ARBA" id="ARBA00023242"/>
    </source>
</evidence>